<name>A0A1Y5SVD9_9PROT</name>
<keyword evidence="1 4" id="KW-0349">Heme</keyword>
<dbReference type="SUPFAM" id="SSF46626">
    <property type="entry name" value="Cytochrome c"/>
    <property type="match status" value="2"/>
</dbReference>
<evidence type="ECO:0000256" key="4">
    <source>
        <dbReference type="PROSITE-ProRule" id="PRU00433"/>
    </source>
</evidence>
<evidence type="ECO:0000259" key="6">
    <source>
        <dbReference type="PROSITE" id="PS51007"/>
    </source>
</evidence>
<dbReference type="PANTHER" id="PTHR35008:SF8">
    <property type="entry name" value="ALCOHOL DEHYDROGENASE CYTOCHROME C SUBUNIT"/>
    <property type="match status" value="1"/>
</dbReference>
<dbReference type="Proteomes" id="UP000193200">
    <property type="component" value="Unassembled WGS sequence"/>
</dbReference>
<protein>
    <submittedName>
        <fullName evidence="7">Fructose dehydrogenase cytochrome subunit</fullName>
    </submittedName>
</protein>
<dbReference type="GO" id="GO:0046872">
    <property type="term" value="F:metal ion binding"/>
    <property type="evidence" value="ECO:0007669"/>
    <property type="project" value="UniProtKB-KW"/>
</dbReference>
<feature type="domain" description="Cytochrome c" evidence="6">
    <location>
        <begin position="167"/>
        <end position="277"/>
    </location>
</feature>
<evidence type="ECO:0000256" key="2">
    <source>
        <dbReference type="ARBA" id="ARBA00022723"/>
    </source>
</evidence>
<dbReference type="InterPro" id="IPR036909">
    <property type="entry name" value="Cyt_c-like_dom_sf"/>
</dbReference>
<accession>A0A1Y5SVD9</accession>
<dbReference type="EMBL" id="FWFR01000001">
    <property type="protein sequence ID" value="SLN49272.1"/>
    <property type="molecule type" value="Genomic_DNA"/>
</dbReference>
<dbReference type="GO" id="GO:0009055">
    <property type="term" value="F:electron transfer activity"/>
    <property type="evidence" value="ECO:0007669"/>
    <property type="project" value="InterPro"/>
</dbReference>
<dbReference type="PANTHER" id="PTHR35008">
    <property type="entry name" value="BLL4482 PROTEIN-RELATED"/>
    <property type="match status" value="1"/>
</dbReference>
<keyword evidence="5" id="KW-0732">Signal</keyword>
<dbReference type="Gene3D" id="1.10.760.10">
    <property type="entry name" value="Cytochrome c-like domain"/>
    <property type="match status" value="2"/>
</dbReference>
<feature type="signal peptide" evidence="5">
    <location>
        <begin position="1"/>
        <end position="18"/>
    </location>
</feature>
<keyword evidence="3 4" id="KW-0408">Iron</keyword>
<dbReference type="Pfam" id="PF00034">
    <property type="entry name" value="Cytochrom_C"/>
    <property type="match status" value="1"/>
</dbReference>
<sequence length="285" mass="30110">MRAAPVLIALLLSVYPFAGSASETPLERGTYLVRAIVACGNCHTPQGPDGPVAGQELAGQLVIDFPEFTAYAPNITSDPVSGIGNWTDEQIIAAIREGIRPDGTIIGPPMPIDLYRGMSDEDVRAIVAYLRTVAPVRNEVPKSVYRIPLPPSWGPPVGTVATPSREDKVAYGAYLAGPLGHCVECHSTFVNGVPDTKGHLGAGGNRFEGPWGISVSANITPHADGIGHYSDADLRTIFKTGARPDGTPIMPPMGTAYYRNMTDADIDALIAYLRSLPPLPSPAGD</sequence>
<dbReference type="AlphaFoldDB" id="A0A1Y5SVD9"/>
<dbReference type="InParanoid" id="A0A1Y5SVD9"/>
<proteinExistence type="predicted"/>
<organism evidence="7 8">
    <name type="scientific">Oceanibacterium hippocampi</name>
    <dbReference type="NCBI Taxonomy" id="745714"/>
    <lineage>
        <taxon>Bacteria</taxon>
        <taxon>Pseudomonadati</taxon>
        <taxon>Pseudomonadota</taxon>
        <taxon>Alphaproteobacteria</taxon>
        <taxon>Sneathiellales</taxon>
        <taxon>Sneathiellaceae</taxon>
        <taxon>Oceanibacterium</taxon>
    </lineage>
</organism>
<evidence type="ECO:0000256" key="1">
    <source>
        <dbReference type="ARBA" id="ARBA00022617"/>
    </source>
</evidence>
<dbReference type="Pfam" id="PF13442">
    <property type="entry name" value="Cytochrome_CBB3"/>
    <property type="match status" value="1"/>
</dbReference>
<evidence type="ECO:0000313" key="7">
    <source>
        <dbReference type="EMBL" id="SLN49272.1"/>
    </source>
</evidence>
<feature type="chain" id="PRO_5012802840" evidence="5">
    <location>
        <begin position="19"/>
        <end position="285"/>
    </location>
</feature>
<dbReference type="InterPro" id="IPR051459">
    <property type="entry name" value="Cytochrome_c-type_DH"/>
</dbReference>
<keyword evidence="8" id="KW-1185">Reference proteome</keyword>
<dbReference type="InterPro" id="IPR009056">
    <property type="entry name" value="Cyt_c-like_dom"/>
</dbReference>
<gene>
    <name evidence="7" type="primary">fdhC_1</name>
    <name evidence="7" type="ORF">OCH7691_02151</name>
</gene>
<evidence type="ECO:0000256" key="3">
    <source>
        <dbReference type="ARBA" id="ARBA00023004"/>
    </source>
</evidence>
<dbReference type="OrthoDB" id="9811281at2"/>
<keyword evidence="2 4" id="KW-0479">Metal-binding</keyword>
<evidence type="ECO:0000256" key="5">
    <source>
        <dbReference type="SAM" id="SignalP"/>
    </source>
</evidence>
<evidence type="ECO:0000313" key="8">
    <source>
        <dbReference type="Proteomes" id="UP000193200"/>
    </source>
</evidence>
<reference evidence="7 8" key="1">
    <citation type="submission" date="2017-03" db="EMBL/GenBank/DDBJ databases">
        <authorList>
            <person name="Afonso C.L."/>
            <person name="Miller P.J."/>
            <person name="Scott M.A."/>
            <person name="Spackman E."/>
            <person name="Goraichik I."/>
            <person name="Dimitrov K.M."/>
            <person name="Suarez D.L."/>
            <person name="Swayne D.E."/>
        </authorList>
    </citation>
    <scope>NUCLEOTIDE SEQUENCE [LARGE SCALE GENOMIC DNA]</scope>
    <source>
        <strain evidence="7 8">CECT 7691</strain>
    </source>
</reference>
<dbReference type="PROSITE" id="PS51007">
    <property type="entry name" value="CYTC"/>
    <property type="match status" value="2"/>
</dbReference>
<feature type="domain" description="Cytochrome c" evidence="6">
    <location>
        <begin position="24"/>
        <end position="134"/>
    </location>
</feature>
<dbReference type="GO" id="GO:0020037">
    <property type="term" value="F:heme binding"/>
    <property type="evidence" value="ECO:0007669"/>
    <property type="project" value="InterPro"/>
</dbReference>